<dbReference type="AlphaFoldDB" id="A0A9W8B7Z8"/>
<evidence type="ECO:0000256" key="1">
    <source>
        <dbReference type="SAM" id="MobiDB-lite"/>
    </source>
</evidence>
<comment type="caution">
    <text evidence="2">The sequence shown here is derived from an EMBL/GenBank/DDBJ whole genome shotgun (WGS) entry which is preliminary data.</text>
</comment>
<organism evidence="2 3">
    <name type="scientific">Coemansia thaxteri</name>
    <dbReference type="NCBI Taxonomy" id="2663907"/>
    <lineage>
        <taxon>Eukaryota</taxon>
        <taxon>Fungi</taxon>
        <taxon>Fungi incertae sedis</taxon>
        <taxon>Zoopagomycota</taxon>
        <taxon>Kickxellomycotina</taxon>
        <taxon>Kickxellomycetes</taxon>
        <taxon>Kickxellales</taxon>
        <taxon>Kickxellaceae</taxon>
        <taxon>Coemansia</taxon>
    </lineage>
</organism>
<feature type="compositionally biased region" description="Polar residues" evidence="1">
    <location>
        <begin position="37"/>
        <end position="46"/>
    </location>
</feature>
<proteinExistence type="predicted"/>
<protein>
    <submittedName>
        <fullName evidence="2">Uncharacterized protein</fullName>
    </submittedName>
</protein>
<reference evidence="2" key="1">
    <citation type="submission" date="2022-07" db="EMBL/GenBank/DDBJ databases">
        <title>Phylogenomic reconstructions and comparative analyses of Kickxellomycotina fungi.</title>
        <authorList>
            <person name="Reynolds N.K."/>
            <person name="Stajich J.E."/>
            <person name="Barry K."/>
            <person name="Grigoriev I.V."/>
            <person name="Crous P."/>
            <person name="Smith M.E."/>
        </authorList>
    </citation>
    <scope>NUCLEOTIDE SEQUENCE</scope>
    <source>
        <strain evidence="2">IMI 214461</strain>
    </source>
</reference>
<dbReference type="OrthoDB" id="5778525at2759"/>
<keyword evidence="3" id="KW-1185">Reference proteome</keyword>
<evidence type="ECO:0000313" key="3">
    <source>
        <dbReference type="Proteomes" id="UP001150907"/>
    </source>
</evidence>
<gene>
    <name evidence="2" type="ORF">H4R26_006042</name>
</gene>
<feature type="region of interest" description="Disordered" evidence="1">
    <location>
        <begin position="82"/>
        <end position="117"/>
    </location>
</feature>
<dbReference type="Proteomes" id="UP001150907">
    <property type="component" value="Unassembled WGS sequence"/>
</dbReference>
<feature type="compositionally biased region" description="Low complexity" evidence="1">
    <location>
        <begin position="313"/>
        <end position="329"/>
    </location>
</feature>
<feature type="region of interest" description="Disordered" evidence="1">
    <location>
        <begin position="26"/>
        <end position="55"/>
    </location>
</feature>
<feature type="non-terminal residue" evidence="2">
    <location>
        <position position="337"/>
    </location>
</feature>
<name>A0A9W8B7Z8_9FUNG</name>
<sequence>MAATPALSASSEPPASSLSMADYYNFTTSSRPHHSTNDSSAASGLSTGDMASASSGFDDHMQNNWMQAFISQHSALYQTPTDGYGFGQGSGSPSTASAVVKTEFQQQQSSDSDSDEISKSISYFLGQQLNQQPPQGSSGPAAMHFATRQQPSGLMVPHSSGGGDYGAALRSMLEMGYDGGSRVISMPNPLDSLALDIPIHPPPPPPVPPQAIVQPVLGLLPGPLMMGAKDSAAALCPPSMPAGSGMPGILGFSHPEVPFAVTPGTADSLPSLIGSCGSGAAQPAAPVIGRSALGIITAPGKRVSAHLAASAAKRSASAGGSAAPKSGGSVRARRGRL</sequence>
<accession>A0A9W8B7Z8</accession>
<dbReference type="EMBL" id="JANBQF010001620">
    <property type="protein sequence ID" value="KAJ1996850.1"/>
    <property type="molecule type" value="Genomic_DNA"/>
</dbReference>
<feature type="region of interest" description="Disordered" evidence="1">
    <location>
        <begin position="313"/>
        <end position="337"/>
    </location>
</feature>
<evidence type="ECO:0000313" key="2">
    <source>
        <dbReference type="EMBL" id="KAJ1996850.1"/>
    </source>
</evidence>